<feature type="compositionally biased region" description="Basic and acidic residues" evidence="3">
    <location>
        <begin position="250"/>
        <end position="271"/>
    </location>
</feature>
<feature type="compositionally biased region" description="Polar residues" evidence="3">
    <location>
        <begin position="44"/>
        <end position="58"/>
    </location>
</feature>
<feature type="compositionally biased region" description="Polar residues" evidence="3">
    <location>
        <begin position="17"/>
        <end position="26"/>
    </location>
</feature>
<dbReference type="InterPro" id="IPR051112">
    <property type="entry name" value="CWC26_splicing_factor"/>
</dbReference>
<feature type="compositionally biased region" description="Basic and acidic residues" evidence="3">
    <location>
        <begin position="186"/>
        <end position="200"/>
    </location>
</feature>
<feature type="compositionally biased region" description="Polar residues" evidence="3">
    <location>
        <begin position="101"/>
        <end position="114"/>
    </location>
</feature>
<dbReference type="WBParaSite" id="EVEC_0001078601-mRNA-1">
    <property type="protein sequence ID" value="EVEC_0001078601-mRNA-1"/>
    <property type="gene ID" value="EVEC_0001078601"/>
</dbReference>
<evidence type="ECO:0000313" key="6">
    <source>
        <dbReference type="WBParaSite" id="EVEC_0001078601-mRNA-1"/>
    </source>
</evidence>
<sequence length="562" mass="65703">MASLDLQTSVPPPVFNSAVSSKQQSSRYRDQSPPRRSRHDSESDNSPPRKSKPNSMPDQSPPRRRRNASESDHSPPRKSRSSFKPDHSPPRRRRHDSESDTSPPRKSKPNSMLDQSPPRRRRNVSESDNSPPRKSRSSFKPDHSPPRRRRHDFESGSPPRKPRPNSMPDHSPPRKRRCASESDNSPPRKSESELKTDRPPLRRYRHDSESNSFLPKKSRSELRSSRFLRRHHRGSQSSQSDNSPQRKSRSHFDSSRSSSRRRDERLEEGSLKKRKRDVTSNEGTFGKSRSSTPDLSLRRKQKYYSSLQKSHRVSQQEQGQEQKQKPTSSSRKLVKDLGLGKKFLERLRKFVFKKSSFGTTLDGKKAGLQCVKDIREELSNLKKKEDEVFDTLGDEVTGRNAVAVQRKKMTGKDRENIEDRERKEREAKKQQELEEKYKVWNRGVRQVKQRTENLNEMARVAQEEFARTADNEAMNAHMKEMLFKDDPMLHYIKKKKMKKALKAGEVYPTYQKSYPPNRFNIPPGYRWDSVDRSNHFEEKIVQAANRKAAQEREYYENISKYE</sequence>
<keyword evidence="5" id="KW-1185">Reference proteome</keyword>
<dbReference type="OrthoDB" id="6022at2759"/>
<reference evidence="4 5" key="2">
    <citation type="submission" date="2018-10" db="EMBL/GenBank/DDBJ databases">
        <authorList>
            <consortium name="Pathogen Informatics"/>
        </authorList>
    </citation>
    <scope>NUCLEOTIDE SEQUENCE [LARGE SCALE GENOMIC DNA]</scope>
</reference>
<dbReference type="GO" id="GO:0070274">
    <property type="term" value="C:RES complex"/>
    <property type="evidence" value="ECO:0007669"/>
    <property type="project" value="TreeGrafter"/>
</dbReference>
<evidence type="ECO:0000256" key="3">
    <source>
        <dbReference type="SAM" id="MobiDB-lite"/>
    </source>
</evidence>
<dbReference type="GO" id="GO:0005684">
    <property type="term" value="C:U2-type spliceosomal complex"/>
    <property type="evidence" value="ECO:0007669"/>
    <property type="project" value="TreeGrafter"/>
</dbReference>
<dbReference type="Proteomes" id="UP000274131">
    <property type="component" value="Unassembled WGS sequence"/>
</dbReference>
<dbReference type="EMBL" id="UXUI01010538">
    <property type="protein sequence ID" value="VDD95360.1"/>
    <property type="molecule type" value="Genomic_DNA"/>
</dbReference>
<name>A0A0N4VIW5_ENTVE</name>
<feature type="region of interest" description="Disordered" evidence="3">
    <location>
        <begin position="405"/>
        <end position="431"/>
    </location>
</feature>
<protein>
    <recommendedName>
        <fullName evidence="2">BUD13 homolog</fullName>
    </recommendedName>
</protein>
<evidence type="ECO:0000256" key="1">
    <source>
        <dbReference type="ARBA" id="ARBA00011069"/>
    </source>
</evidence>
<organism evidence="6">
    <name type="scientific">Enterobius vermicularis</name>
    <name type="common">Human pinworm</name>
    <dbReference type="NCBI Taxonomy" id="51028"/>
    <lineage>
        <taxon>Eukaryota</taxon>
        <taxon>Metazoa</taxon>
        <taxon>Ecdysozoa</taxon>
        <taxon>Nematoda</taxon>
        <taxon>Chromadorea</taxon>
        <taxon>Rhabditida</taxon>
        <taxon>Spirurina</taxon>
        <taxon>Oxyuridomorpha</taxon>
        <taxon>Oxyuroidea</taxon>
        <taxon>Oxyuridae</taxon>
        <taxon>Enterobius</taxon>
    </lineage>
</organism>
<feature type="compositionally biased region" description="Basic and acidic residues" evidence="3">
    <location>
        <begin position="410"/>
        <end position="431"/>
    </location>
</feature>
<dbReference type="STRING" id="51028.A0A0N4VIW5"/>
<evidence type="ECO:0000313" key="4">
    <source>
        <dbReference type="EMBL" id="VDD95360.1"/>
    </source>
</evidence>
<dbReference type="InterPro" id="IPR018609">
    <property type="entry name" value="Bud13"/>
</dbReference>
<dbReference type="GO" id="GO:0000398">
    <property type="term" value="P:mRNA splicing, via spliceosome"/>
    <property type="evidence" value="ECO:0007669"/>
    <property type="project" value="TreeGrafter"/>
</dbReference>
<feature type="region of interest" description="Disordered" evidence="3">
    <location>
        <begin position="1"/>
        <end position="335"/>
    </location>
</feature>
<dbReference type="PANTHER" id="PTHR31809:SF0">
    <property type="entry name" value="BUD13 HOMOLOG"/>
    <property type="match status" value="1"/>
</dbReference>
<proteinExistence type="inferred from homology"/>
<feature type="compositionally biased region" description="Polar residues" evidence="3">
    <location>
        <begin position="280"/>
        <end position="294"/>
    </location>
</feature>
<evidence type="ECO:0000313" key="5">
    <source>
        <dbReference type="Proteomes" id="UP000274131"/>
    </source>
</evidence>
<reference evidence="6" key="1">
    <citation type="submission" date="2017-02" db="UniProtKB">
        <authorList>
            <consortium name="WormBaseParasite"/>
        </authorList>
    </citation>
    <scope>IDENTIFICATION</scope>
</reference>
<dbReference type="AlphaFoldDB" id="A0A0N4VIW5"/>
<comment type="similarity">
    <text evidence="1">Belongs to the CWC26 family.</text>
</comment>
<accession>A0A0N4VIW5</accession>
<dbReference type="GO" id="GO:0003723">
    <property type="term" value="F:RNA binding"/>
    <property type="evidence" value="ECO:0007669"/>
    <property type="project" value="TreeGrafter"/>
</dbReference>
<evidence type="ECO:0000256" key="2">
    <source>
        <dbReference type="ARBA" id="ARBA00014454"/>
    </source>
</evidence>
<dbReference type="PANTHER" id="PTHR31809">
    <property type="entry name" value="BUD13 HOMOLOG"/>
    <property type="match status" value="1"/>
</dbReference>
<dbReference type="Pfam" id="PF09736">
    <property type="entry name" value="Bud13"/>
    <property type="match status" value="1"/>
</dbReference>
<gene>
    <name evidence="4" type="ORF">EVEC_LOCUS10111</name>
</gene>